<sequence length="212" mass="24045">MEQLFDFMKEQKELYQPKTAPSLIDVPEMAFFAVDGAGNPNAEKGTYAEAVQLLYALSYTVRMSDKGKQPLPGFFAYRVPPLEGLWQMAGGAPGVDYDDKAGFEWTSMIRQPEFVDRAAFEWACAEVRRKKGLDTARARLWHYCEGLCVQILHIGPYDDEPATVAKLDAFAVERGYRLDFGARRHHEIYLGDPRRTAPEKLKTIIRHPVAKT</sequence>
<evidence type="ECO:0000313" key="2">
    <source>
        <dbReference type="EMBL" id="MPM97837.1"/>
    </source>
</evidence>
<dbReference type="InterPro" id="IPR008319">
    <property type="entry name" value="GyrI-like_CCH_Lin2189-like"/>
</dbReference>
<protein>
    <recommendedName>
        <fullName evidence="1">GyrI-like small molecule binding domain-containing protein</fullName>
    </recommendedName>
</protein>
<dbReference type="Pfam" id="PF06445">
    <property type="entry name" value="GyrI-like"/>
    <property type="match status" value="1"/>
</dbReference>
<proteinExistence type="predicted"/>
<dbReference type="Gene3D" id="3.20.80.10">
    <property type="entry name" value="Regulatory factor, effector binding domain"/>
    <property type="match status" value="1"/>
</dbReference>
<organism evidence="2">
    <name type="scientific">bioreactor metagenome</name>
    <dbReference type="NCBI Taxonomy" id="1076179"/>
    <lineage>
        <taxon>unclassified sequences</taxon>
        <taxon>metagenomes</taxon>
        <taxon>ecological metagenomes</taxon>
    </lineage>
</organism>
<name>A0A645E7L2_9ZZZZ</name>
<dbReference type="InterPro" id="IPR029442">
    <property type="entry name" value="GyrI-like"/>
</dbReference>
<dbReference type="EMBL" id="VSSQ01044053">
    <property type="protein sequence ID" value="MPM97837.1"/>
    <property type="molecule type" value="Genomic_DNA"/>
</dbReference>
<dbReference type="InterPro" id="IPR011256">
    <property type="entry name" value="Reg_factor_effector_dom_sf"/>
</dbReference>
<dbReference type="SUPFAM" id="SSF55136">
    <property type="entry name" value="Probable bacterial effector-binding domain"/>
    <property type="match status" value="1"/>
</dbReference>
<accession>A0A645E7L2</accession>
<dbReference type="AlphaFoldDB" id="A0A645E7L2"/>
<reference evidence="2" key="1">
    <citation type="submission" date="2019-08" db="EMBL/GenBank/DDBJ databases">
        <authorList>
            <person name="Kucharzyk K."/>
            <person name="Murdoch R.W."/>
            <person name="Higgins S."/>
            <person name="Loffler F."/>
        </authorList>
    </citation>
    <scope>NUCLEOTIDE SEQUENCE</scope>
</reference>
<evidence type="ECO:0000259" key="1">
    <source>
        <dbReference type="Pfam" id="PF06445"/>
    </source>
</evidence>
<comment type="caution">
    <text evidence="2">The sequence shown here is derived from an EMBL/GenBank/DDBJ whole genome shotgun (WGS) entry which is preliminary data.</text>
</comment>
<feature type="domain" description="GyrI-like small molecule binding" evidence="1">
    <location>
        <begin position="20"/>
        <end position="209"/>
    </location>
</feature>
<gene>
    <name evidence="2" type="ORF">SDC9_145017</name>
</gene>
<dbReference type="PIRSF" id="PIRSF031644">
    <property type="entry name" value="UCP031644"/>
    <property type="match status" value="1"/>
</dbReference>